<keyword evidence="1" id="KW-0677">Repeat</keyword>
<comment type="caution">
    <text evidence="4">The sequence shown here is derived from an EMBL/GenBank/DDBJ whole genome shotgun (WGS) entry which is preliminary data.</text>
</comment>
<accession>A0A8H3IG20</accession>
<dbReference type="PROSITE" id="PS51375">
    <property type="entry name" value="PPR"/>
    <property type="match status" value="1"/>
</dbReference>
<protein>
    <recommendedName>
        <fullName evidence="6">Pentatricopeptide repeat-containing protein</fullName>
    </recommendedName>
</protein>
<feature type="repeat" description="PPR" evidence="2">
    <location>
        <begin position="400"/>
        <end position="434"/>
    </location>
</feature>
<evidence type="ECO:0000256" key="3">
    <source>
        <dbReference type="SAM" id="MobiDB-lite"/>
    </source>
</evidence>
<dbReference type="Proteomes" id="UP000664203">
    <property type="component" value="Unassembled WGS sequence"/>
</dbReference>
<keyword evidence="5" id="KW-1185">Reference proteome</keyword>
<feature type="region of interest" description="Disordered" evidence="3">
    <location>
        <begin position="53"/>
        <end position="73"/>
    </location>
</feature>
<evidence type="ECO:0000313" key="5">
    <source>
        <dbReference type="Proteomes" id="UP000664203"/>
    </source>
</evidence>
<dbReference type="OrthoDB" id="1908178at2759"/>
<reference evidence="4" key="1">
    <citation type="submission" date="2021-03" db="EMBL/GenBank/DDBJ databases">
        <authorList>
            <person name="Tagirdzhanova G."/>
        </authorList>
    </citation>
    <scope>NUCLEOTIDE SEQUENCE</scope>
</reference>
<evidence type="ECO:0000256" key="2">
    <source>
        <dbReference type="PROSITE-ProRule" id="PRU00708"/>
    </source>
</evidence>
<dbReference type="PANTHER" id="PTHR47942:SF78">
    <property type="entry name" value="PENTATRICOPEPTIDE REPEAT PROTEIN (AFU_ORTHOLOGUE AFUA_4G07240)"/>
    <property type="match status" value="1"/>
</dbReference>
<evidence type="ECO:0000256" key="1">
    <source>
        <dbReference type="ARBA" id="ARBA00022737"/>
    </source>
</evidence>
<evidence type="ECO:0000313" key="4">
    <source>
        <dbReference type="EMBL" id="CAF9919435.1"/>
    </source>
</evidence>
<dbReference type="InterPro" id="IPR002885">
    <property type="entry name" value="PPR_rpt"/>
</dbReference>
<dbReference type="NCBIfam" id="TIGR00756">
    <property type="entry name" value="PPR"/>
    <property type="match status" value="2"/>
</dbReference>
<name>A0A8H3IG20_9LECA</name>
<organism evidence="4 5">
    <name type="scientific">Alectoria fallacina</name>
    <dbReference type="NCBI Taxonomy" id="1903189"/>
    <lineage>
        <taxon>Eukaryota</taxon>
        <taxon>Fungi</taxon>
        <taxon>Dikarya</taxon>
        <taxon>Ascomycota</taxon>
        <taxon>Pezizomycotina</taxon>
        <taxon>Lecanoromycetes</taxon>
        <taxon>OSLEUM clade</taxon>
        <taxon>Lecanoromycetidae</taxon>
        <taxon>Lecanorales</taxon>
        <taxon>Lecanorineae</taxon>
        <taxon>Parmeliaceae</taxon>
        <taxon>Alectoria</taxon>
    </lineage>
</organism>
<evidence type="ECO:0008006" key="6">
    <source>
        <dbReference type="Google" id="ProtNLM"/>
    </source>
</evidence>
<feature type="compositionally biased region" description="Pro residues" evidence="3">
    <location>
        <begin position="63"/>
        <end position="73"/>
    </location>
</feature>
<dbReference type="PANTHER" id="PTHR47942">
    <property type="entry name" value="TETRATRICOPEPTIDE REPEAT (TPR)-LIKE SUPERFAMILY PROTEIN-RELATED"/>
    <property type="match status" value="1"/>
</dbReference>
<dbReference type="InterPro" id="IPR051222">
    <property type="entry name" value="PPR/CCM1_RNA-binding"/>
</dbReference>
<dbReference type="InterPro" id="IPR011990">
    <property type="entry name" value="TPR-like_helical_dom_sf"/>
</dbReference>
<proteinExistence type="predicted"/>
<dbReference type="Pfam" id="PF01535">
    <property type="entry name" value="PPR"/>
    <property type="match status" value="2"/>
</dbReference>
<dbReference type="Gene3D" id="1.25.40.10">
    <property type="entry name" value="Tetratricopeptide repeat domain"/>
    <property type="match status" value="1"/>
</dbReference>
<dbReference type="EMBL" id="CAJPDR010000122">
    <property type="protein sequence ID" value="CAF9919435.1"/>
    <property type="molecule type" value="Genomic_DNA"/>
</dbReference>
<dbReference type="AlphaFoldDB" id="A0A8H3IG20"/>
<gene>
    <name evidence="4" type="ORF">ALECFALPRED_001161</name>
</gene>
<sequence>MATHNASVEGNSSSRAKAVKRPLGPQLLTFVFTFLQPATFMLLSTLKEQPIKAASRKHRPAPSSIPPPSPPSPRQLDNIFIDALAKACSCRQHTRASVSQAVVSNSGYSYHKARRRNAYDPRRQIRHLHRAASPPSHPPILRPLSRDDYMCMLDYYKESYSTYAGALAVPPLAMRKSSMGKSENAINPPPEVHAGIKEAPSSTHGNIHDNISPTLTHLLKVLDRDDCTHEEAFEAYSALPSPGVSYLSDDTRRLLFRRLSFLRKKNRTSKMRYLSVIDDMKSTDLPMTPAEWNSAIAFCGQCFTHITAVDIENALRMWKEMEQEANVRGRSITFNILFDMAAKAGKFVLAEMILKEMGDRKLEYNRYSRNAFIFYHGLRGDGDAVRKAYREYVEAGEIVDTLVLNCVITALIRAGEPAAAEQVYERMKRLHTKQTGHHMPLGDWRELRDLGRLLNRAARRFKEDPTRLQQLQEEQSIAPDTQTYAHFVEYHVSQTGELRRVAALLAEMQHLGLPMHGRIFTKLFKGFTYHGGVRYTSWTRARLEAVWESMLEALDQGLDDVCVRKWMVLWAIKAFERCAGRQRALEIWNELRVRWKPDHGDMEHVMAILGKTSVDSGYYR</sequence>